<dbReference type="OrthoDB" id="2573163at2759"/>
<dbReference type="EMBL" id="AACS02000005">
    <property type="protein sequence ID" value="EAU84505.1"/>
    <property type="molecule type" value="Genomic_DNA"/>
</dbReference>
<dbReference type="KEGG" id="cci:CC1G_00024"/>
<evidence type="ECO:0000256" key="1">
    <source>
        <dbReference type="ARBA" id="ARBA00007374"/>
    </source>
</evidence>
<dbReference type="AlphaFoldDB" id="A8NWG8"/>
<feature type="region of interest" description="Disordered" evidence="5">
    <location>
        <begin position="171"/>
        <end position="207"/>
    </location>
</feature>
<evidence type="ECO:0000256" key="2">
    <source>
        <dbReference type="ARBA" id="ARBA00022679"/>
    </source>
</evidence>
<sequence>MTSSSDQRYGQHSYRFPLSPPGSGTVTADSSPRMTTLAPDDHRIIDKIYASRKVPYRHAHSLAPARSGYSKDEDDTTDSEGYTTERSPAASLVRKRTLKSSALRSSTMPAFTKQPHVRTPPMSPRPLSRTSSSASLSSSSTETSREDNHQHPPTAGMSRKVAATLQIFKETAPSSDDMMSGEPSLHTELSRRSESFTETEDMAEPQFEFVKRSDWPDREIAAGRRERSASVYERTRTREATSVLLELEDKLKERGATVAESDPYQWRADRGRRRERPAESPILEGSILPELNDTPTSYTRQRSVVYPPSPSPSRSPVKRSTAVTTHPAFDLPIDPSLSPISTSGQLPAPPTSVDHDDYSLPPSPLESPSPWTTDDEWDTASLASTTSYDPYDDPHPYNPTPYASDSDEFPHPRSLSPSGSDGMESPKRSRLKRRVTPRPMVEEDQLPHIPLRPFRNQVGGHSAIYKFTKQAVCKPLVSRENLFYESVEREAPPLLDFIPRYLGVMLVSYRRVPKQDSDPTSPLQLASRPSLPHATTDPTIQPSVFRRQSSGQDDSSAVLDDTELPEVVLDRNRHIIPEWLLQGHGKRNRSMSHSTPSGSSFIARRRLGASAHRGTASTPDLALDPTPTSNEPSPLAEFSFSSELDAPTPVNSPSTSPNQAKHAFPGSLAERPQSRRAHNSNSDDETLAHQPLHVSSPGDRGLSVPGSPWFGGTGSTVVNTKLKDHVFNSVLRRFRRRLRRRRGVFSPPNDGGELGDVECEESSDHPGSLLASPRRARTLFQSGDARDTSSDDCQIPLLRRVRSESLLGQRKGRDPTHVRPDDSNKELGIFDMDLDVNNLGDNHNTRSWEDSNAAPIVRRRSRSRSVGSPTALRRRPPSFINEAIREQNEAEPEITRQNHFILMEDLTGRLKRPCVIDLKMGTRQYGMDATPAKKKSQRKKCDRTTSRPLGVRVCGMQVWNNASQSYITQDKYNGREVRAEEFDSVLESFLFDGERLLAYQIPVLLQKLYALARIINRLKGYRFYGCSLLLIYDGDGESQEVFRSSVLEQPSSHSNKRSESLERRSNSRASGTGEKPALRRSHSEDLLVGPVAKRQSRRKKRGEINVRIVDFAHTTTGRDWLAYPEDFVDIAQDPQSGLKGYHADFDPETGLLYARFPPHYPEQPDRGFLFGLKTLSESLEGIWNRERIHRNKAARDDPSVEHYKLPALAVDGKEIFDEIFGEEEDAGMIST</sequence>
<feature type="compositionally biased region" description="Polar residues" evidence="5">
    <location>
        <begin position="1"/>
        <end position="10"/>
    </location>
</feature>
<feature type="region of interest" description="Disordered" evidence="5">
    <location>
        <begin position="743"/>
        <end position="773"/>
    </location>
</feature>
<dbReference type="EC" id="2.7.-.-" evidence="4"/>
<dbReference type="VEuPathDB" id="FungiDB:CC1G_00024"/>
<dbReference type="GO" id="GO:0046854">
    <property type="term" value="P:phosphatidylinositol phosphate biosynthetic process"/>
    <property type="evidence" value="ECO:0007669"/>
    <property type="project" value="TreeGrafter"/>
</dbReference>
<dbReference type="RefSeq" id="XP_001836888.1">
    <property type="nucleotide sequence ID" value="XM_001836836.2"/>
</dbReference>
<name>A8NWG8_COPC7</name>
<dbReference type="OMA" id="HIIPEWM"/>
<dbReference type="GO" id="GO:0000824">
    <property type="term" value="F:inositol-1,4,5,6-tetrakisphosphate 3-kinase activity"/>
    <property type="evidence" value="ECO:0007669"/>
    <property type="project" value="TreeGrafter"/>
</dbReference>
<evidence type="ECO:0000313" key="6">
    <source>
        <dbReference type="EMBL" id="EAU84505.1"/>
    </source>
</evidence>
<feature type="compositionally biased region" description="Basic and acidic residues" evidence="5">
    <location>
        <begin position="1056"/>
        <end position="1065"/>
    </location>
</feature>
<feature type="compositionally biased region" description="Polar residues" evidence="5">
    <location>
        <begin position="99"/>
        <end position="109"/>
    </location>
</feature>
<feature type="region of interest" description="Disordered" evidence="5">
    <location>
        <begin position="845"/>
        <end position="876"/>
    </location>
</feature>
<reference evidence="6 7" key="1">
    <citation type="journal article" date="2010" name="Proc. Natl. Acad. Sci. U.S.A.">
        <title>Insights into evolution of multicellular fungi from the assembled chromosomes of the mushroom Coprinopsis cinerea (Coprinus cinereus).</title>
        <authorList>
            <person name="Stajich J.E."/>
            <person name="Wilke S.K."/>
            <person name="Ahren D."/>
            <person name="Au C.H."/>
            <person name="Birren B.W."/>
            <person name="Borodovsky M."/>
            <person name="Burns C."/>
            <person name="Canback B."/>
            <person name="Casselton L.A."/>
            <person name="Cheng C.K."/>
            <person name="Deng J."/>
            <person name="Dietrich F.S."/>
            <person name="Fargo D.C."/>
            <person name="Farman M.L."/>
            <person name="Gathman A.C."/>
            <person name="Goldberg J."/>
            <person name="Guigo R."/>
            <person name="Hoegger P.J."/>
            <person name="Hooker J.B."/>
            <person name="Huggins A."/>
            <person name="James T.Y."/>
            <person name="Kamada T."/>
            <person name="Kilaru S."/>
            <person name="Kodira C."/>
            <person name="Kues U."/>
            <person name="Kupfer D."/>
            <person name="Kwan H.S."/>
            <person name="Lomsadze A."/>
            <person name="Li W."/>
            <person name="Lilly W.W."/>
            <person name="Ma L.J."/>
            <person name="Mackey A.J."/>
            <person name="Manning G."/>
            <person name="Martin F."/>
            <person name="Muraguchi H."/>
            <person name="Natvig D.O."/>
            <person name="Palmerini H."/>
            <person name="Ramesh M.A."/>
            <person name="Rehmeyer C.J."/>
            <person name="Roe B.A."/>
            <person name="Shenoy N."/>
            <person name="Stanke M."/>
            <person name="Ter-Hovhannisyan V."/>
            <person name="Tunlid A."/>
            <person name="Velagapudi R."/>
            <person name="Vision T.J."/>
            <person name="Zeng Q."/>
            <person name="Zolan M.E."/>
            <person name="Pukkila P.J."/>
        </authorList>
    </citation>
    <scope>NUCLEOTIDE SEQUENCE [LARGE SCALE GENOMIC DNA]</scope>
    <source>
        <strain evidence="7">Okayama-7 / 130 / ATCC MYA-4618 / FGSC 9003</strain>
    </source>
</reference>
<dbReference type="PANTHER" id="PTHR12400">
    <property type="entry name" value="INOSITOL POLYPHOSPHATE KINASE"/>
    <property type="match status" value="1"/>
</dbReference>
<dbReference type="GO" id="GO:0032958">
    <property type="term" value="P:inositol phosphate biosynthetic process"/>
    <property type="evidence" value="ECO:0007669"/>
    <property type="project" value="InterPro"/>
</dbReference>
<feature type="compositionally biased region" description="Polar residues" evidence="5">
    <location>
        <begin position="536"/>
        <end position="555"/>
    </location>
</feature>
<evidence type="ECO:0000256" key="4">
    <source>
        <dbReference type="RuleBase" id="RU363090"/>
    </source>
</evidence>
<keyword evidence="7" id="KW-1185">Reference proteome</keyword>
<dbReference type="GeneID" id="6013442"/>
<evidence type="ECO:0000256" key="5">
    <source>
        <dbReference type="SAM" id="MobiDB-lite"/>
    </source>
</evidence>
<dbReference type="Proteomes" id="UP000001861">
    <property type="component" value="Unassembled WGS sequence"/>
</dbReference>
<comment type="similarity">
    <text evidence="1 4">Belongs to the inositol phosphokinase (IPK) family.</text>
</comment>
<dbReference type="Pfam" id="PF03770">
    <property type="entry name" value="IPK"/>
    <property type="match status" value="1"/>
</dbReference>
<keyword evidence="2 4" id="KW-0808">Transferase</keyword>
<dbReference type="FunCoup" id="A8NWG8">
    <property type="interactions" value="240"/>
</dbReference>
<dbReference type="eggNOG" id="KOG1620">
    <property type="taxonomic scope" value="Eukaryota"/>
</dbReference>
<dbReference type="PANTHER" id="PTHR12400:SF21">
    <property type="entry name" value="KINASE"/>
    <property type="match status" value="1"/>
</dbReference>
<feature type="region of interest" description="Disordered" evidence="5">
    <location>
        <begin position="609"/>
        <end position="707"/>
    </location>
</feature>
<protein>
    <recommendedName>
        <fullName evidence="4">Kinase</fullName>
        <ecNumber evidence="4">2.7.-.-</ecNumber>
    </recommendedName>
</protein>
<feature type="compositionally biased region" description="Polar residues" evidence="5">
    <location>
        <begin position="22"/>
        <end position="34"/>
    </location>
</feature>
<dbReference type="STRING" id="240176.A8NWG8"/>
<dbReference type="InterPro" id="IPR038286">
    <property type="entry name" value="IPK_sf"/>
</dbReference>
<dbReference type="Gene3D" id="3.30.470.160">
    <property type="entry name" value="Inositol polyphosphate kinase"/>
    <property type="match status" value="1"/>
</dbReference>
<feature type="region of interest" description="Disordered" evidence="5">
    <location>
        <begin position="1044"/>
        <end position="1080"/>
    </location>
</feature>
<feature type="compositionally biased region" description="Low complexity" evidence="5">
    <location>
        <begin position="125"/>
        <end position="142"/>
    </location>
</feature>
<dbReference type="SUPFAM" id="SSF56104">
    <property type="entry name" value="SAICAR synthase-like"/>
    <property type="match status" value="1"/>
</dbReference>
<accession>A8NWG8</accession>
<comment type="caution">
    <text evidence="6">The sequence shown here is derived from an EMBL/GenBank/DDBJ whole genome shotgun (WGS) entry which is preliminary data.</text>
</comment>
<keyword evidence="3 4" id="KW-0418">Kinase</keyword>
<gene>
    <name evidence="6" type="ORF">CC1G_00024</name>
</gene>
<dbReference type="GO" id="GO:0005634">
    <property type="term" value="C:nucleus"/>
    <property type="evidence" value="ECO:0007669"/>
    <property type="project" value="TreeGrafter"/>
</dbReference>
<feature type="region of interest" description="Disordered" evidence="5">
    <location>
        <begin position="804"/>
        <end position="825"/>
    </location>
</feature>
<dbReference type="InParanoid" id="A8NWG8"/>
<proteinExistence type="inferred from homology"/>
<dbReference type="GO" id="GO:0005737">
    <property type="term" value="C:cytoplasm"/>
    <property type="evidence" value="ECO:0007669"/>
    <property type="project" value="TreeGrafter"/>
</dbReference>
<organism evidence="6 7">
    <name type="scientific">Coprinopsis cinerea (strain Okayama-7 / 130 / ATCC MYA-4618 / FGSC 9003)</name>
    <name type="common">Inky cap fungus</name>
    <name type="synonym">Hormographiella aspergillata</name>
    <dbReference type="NCBI Taxonomy" id="240176"/>
    <lineage>
        <taxon>Eukaryota</taxon>
        <taxon>Fungi</taxon>
        <taxon>Dikarya</taxon>
        <taxon>Basidiomycota</taxon>
        <taxon>Agaricomycotina</taxon>
        <taxon>Agaricomycetes</taxon>
        <taxon>Agaricomycetidae</taxon>
        <taxon>Agaricales</taxon>
        <taxon>Agaricineae</taxon>
        <taxon>Psathyrellaceae</taxon>
        <taxon>Coprinopsis</taxon>
    </lineage>
</organism>
<feature type="region of interest" description="Disordered" evidence="5">
    <location>
        <begin position="1"/>
        <end position="159"/>
    </location>
</feature>
<feature type="compositionally biased region" description="Basic and acidic residues" evidence="5">
    <location>
        <begin position="811"/>
        <end position="825"/>
    </location>
</feature>
<evidence type="ECO:0000256" key="3">
    <source>
        <dbReference type="ARBA" id="ARBA00022777"/>
    </source>
</evidence>
<dbReference type="GO" id="GO:0008440">
    <property type="term" value="F:inositol-1,4,5-trisphosphate 3-kinase activity"/>
    <property type="evidence" value="ECO:0007669"/>
    <property type="project" value="TreeGrafter"/>
</dbReference>
<dbReference type="InterPro" id="IPR005522">
    <property type="entry name" value="IPK"/>
</dbReference>
<evidence type="ECO:0000313" key="7">
    <source>
        <dbReference type="Proteomes" id="UP000001861"/>
    </source>
</evidence>
<feature type="compositionally biased region" description="Low complexity" evidence="5">
    <location>
        <begin position="647"/>
        <end position="658"/>
    </location>
</feature>
<feature type="region of interest" description="Disordered" evidence="5">
    <location>
        <begin position="251"/>
        <end position="439"/>
    </location>
</feature>
<feature type="region of interest" description="Disordered" evidence="5">
    <location>
        <begin position="513"/>
        <end position="559"/>
    </location>
</feature>